<dbReference type="HOGENOM" id="CLU_1729962_0_0_11"/>
<evidence type="ECO:0000313" key="2">
    <source>
        <dbReference type="Proteomes" id="UP000008710"/>
    </source>
</evidence>
<dbReference type="KEGG" id="rha:RHA1_ro08935"/>
<dbReference type="RefSeq" id="WP_011599657.1">
    <property type="nucleotide sequence ID" value="NC_008269.1"/>
</dbReference>
<dbReference type="AlphaFoldDB" id="Q0RXK7"/>
<reference evidence="2" key="1">
    <citation type="journal article" date="2006" name="Proc. Natl. Acad. Sci. U.S.A.">
        <title>The complete genome of Rhodococcus sp. RHA1 provides insights into a catabolic powerhouse.</title>
        <authorList>
            <person name="McLeod M.P."/>
            <person name="Warren R.L."/>
            <person name="Hsiao W.W.L."/>
            <person name="Araki N."/>
            <person name="Myhre M."/>
            <person name="Fernandes C."/>
            <person name="Miyazawa D."/>
            <person name="Wong W."/>
            <person name="Lillquist A.L."/>
            <person name="Wang D."/>
            <person name="Dosanjh M."/>
            <person name="Hara H."/>
            <person name="Petrescu A."/>
            <person name="Morin R.D."/>
            <person name="Yang G."/>
            <person name="Stott J.M."/>
            <person name="Schein J.E."/>
            <person name="Shin H."/>
            <person name="Smailus D."/>
            <person name="Siddiqui A.S."/>
            <person name="Marra M.A."/>
            <person name="Jones S.J.M."/>
            <person name="Holt R."/>
            <person name="Brinkman F.S.L."/>
            <person name="Miyauchi K."/>
            <person name="Fukuda M."/>
            <person name="Davies J.E."/>
            <person name="Mohn W.W."/>
            <person name="Eltis L.D."/>
        </authorList>
    </citation>
    <scope>NUCLEOTIDE SEQUENCE [LARGE SCALE GENOMIC DNA]</scope>
    <source>
        <strain evidence="2">RHA1</strain>
    </source>
</reference>
<proteinExistence type="predicted"/>
<evidence type="ECO:0000313" key="1">
    <source>
        <dbReference type="EMBL" id="ABG99979.1"/>
    </source>
</evidence>
<dbReference type="OrthoDB" id="3782877at2"/>
<organism evidence="1 2">
    <name type="scientific">Rhodococcus jostii (strain RHA1)</name>
    <dbReference type="NCBI Taxonomy" id="101510"/>
    <lineage>
        <taxon>Bacteria</taxon>
        <taxon>Bacillati</taxon>
        <taxon>Actinomycetota</taxon>
        <taxon>Actinomycetes</taxon>
        <taxon>Mycobacteriales</taxon>
        <taxon>Nocardiaceae</taxon>
        <taxon>Rhodococcus</taxon>
    </lineage>
</organism>
<gene>
    <name evidence="1" type="ordered locus">RHA1_ro08935</name>
</gene>
<accession>Q0RXK7</accession>
<sequence>MTTVERGSYAVSMYDGQDANGVAGILGMLLGQNLEKYPSRVKFARKISRPVTVYSTDTESACTIIFGSDEAIVYNDIVGRPSVTVIATVDQIIDVSQLPMKAGGLLPVGFFTKRGMSVVGAIFKRKLVVKGLLTHTVTVLRTIALVSVVGS</sequence>
<protein>
    <submittedName>
        <fullName evidence="1">Uncharacterized protein</fullName>
    </submittedName>
</protein>
<keyword evidence="1" id="KW-0614">Plasmid</keyword>
<dbReference type="EMBL" id="CP000432">
    <property type="protein sequence ID" value="ABG99979.1"/>
    <property type="molecule type" value="Genomic_DNA"/>
</dbReference>
<name>Q0RXK7_RHOJR</name>
<geneLocation type="plasmid" evidence="1 2">
    <name>pRHL1</name>
</geneLocation>
<dbReference type="Proteomes" id="UP000008710">
    <property type="component" value="Plasmid pRHL1"/>
</dbReference>